<dbReference type="InParanoid" id="A0A165F3Y2"/>
<sequence>MHTESSFKSLRNLFEAPERVASPVGTPIKGPKPMPIRWAVPAPVVAARHIDPVLDSLRKEKKVADKVYLFSSRVTPARATAAVCTSTVHAVPSTPPTQVGPGLPFDGLRSGRSFGLNLKVVDLPITPPNEGMPLPMSPTADSDCSLADANADAASLCSDLFVGGDSKGMSEGMSKAIGHGVRCSAGELPPTPPDEAIHLPILAPPSTPSSPSASLLSLVEVTTGSSANAGGEQCPSPVLGLPSPPSTAALPSTPSSPSASLLSLVETTTGSSANAGGEQSLSPVLGLPSPPSTATLPSAPSSPTAAFLSAAKADPSKRRGDVDVSEPRMGFLSTCRAELAHLLLGALYAGVYRPGFRVSSIGVL</sequence>
<evidence type="ECO:0000313" key="3">
    <source>
        <dbReference type="Proteomes" id="UP000076842"/>
    </source>
</evidence>
<dbReference type="EMBL" id="KV423982">
    <property type="protein sequence ID" value="KZT56135.1"/>
    <property type="molecule type" value="Genomic_DNA"/>
</dbReference>
<keyword evidence="3" id="KW-1185">Reference proteome</keyword>
<feature type="compositionally biased region" description="Low complexity" evidence="1">
    <location>
        <begin position="209"/>
        <end position="218"/>
    </location>
</feature>
<evidence type="ECO:0000256" key="1">
    <source>
        <dbReference type="SAM" id="MobiDB-lite"/>
    </source>
</evidence>
<reference evidence="2 3" key="1">
    <citation type="journal article" date="2016" name="Mol. Biol. Evol.">
        <title>Comparative Genomics of Early-Diverging Mushroom-Forming Fungi Provides Insights into the Origins of Lignocellulose Decay Capabilities.</title>
        <authorList>
            <person name="Nagy L.G."/>
            <person name="Riley R."/>
            <person name="Tritt A."/>
            <person name="Adam C."/>
            <person name="Daum C."/>
            <person name="Floudas D."/>
            <person name="Sun H."/>
            <person name="Yadav J.S."/>
            <person name="Pangilinan J."/>
            <person name="Larsson K.H."/>
            <person name="Matsuura K."/>
            <person name="Barry K."/>
            <person name="Labutti K."/>
            <person name="Kuo R."/>
            <person name="Ohm R.A."/>
            <person name="Bhattacharya S.S."/>
            <person name="Shirouzu T."/>
            <person name="Yoshinaga Y."/>
            <person name="Martin F.M."/>
            <person name="Grigoriev I.V."/>
            <person name="Hibbett D.S."/>
        </authorList>
    </citation>
    <scope>NUCLEOTIDE SEQUENCE [LARGE SCALE GENOMIC DNA]</scope>
    <source>
        <strain evidence="2 3">HHB12733</strain>
    </source>
</reference>
<protein>
    <submittedName>
        <fullName evidence="2">Uncharacterized protein</fullName>
    </submittedName>
</protein>
<gene>
    <name evidence="2" type="ORF">CALCODRAFT_497689</name>
</gene>
<proteinExistence type="predicted"/>
<organism evidence="2 3">
    <name type="scientific">Calocera cornea HHB12733</name>
    <dbReference type="NCBI Taxonomy" id="1353952"/>
    <lineage>
        <taxon>Eukaryota</taxon>
        <taxon>Fungi</taxon>
        <taxon>Dikarya</taxon>
        <taxon>Basidiomycota</taxon>
        <taxon>Agaricomycotina</taxon>
        <taxon>Dacrymycetes</taxon>
        <taxon>Dacrymycetales</taxon>
        <taxon>Dacrymycetaceae</taxon>
        <taxon>Calocera</taxon>
    </lineage>
</organism>
<name>A0A165F3Y2_9BASI</name>
<accession>A0A165F3Y2</accession>
<dbReference type="Proteomes" id="UP000076842">
    <property type="component" value="Unassembled WGS sequence"/>
</dbReference>
<evidence type="ECO:0000313" key="2">
    <source>
        <dbReference type="EMBL" id="KZT56135.1"/>
    </source>
</evidence>
<dbReference type="AlphaFoldDB" id="A0A165F3Y2"/>
<feature type="compositionally biased region" description="Low complexity" evidence="1">
    <location>
        <begin position="235"/>
        <end position="262"/>
    </location>
</feature>
<feature type="region of interest" description="Disordered" evidence="1">
    <location>
        <begin position="183"/>
        <end position="262"/>
    </location>
</feature>